<dbReference type="InterPro" id="IPR033467">
    <property type="entry name" value="Tesmin/TSO1-like_CXC"/>
</dbReference>
<sequence length="839" mass="95588">MDEDISKVSVPVKKRRLSTNDLCFICATTSSDSLVLSPQNDTWEKLVSCLNKRSVWGDGKVNQLKKKFNGFTVEDLREKGVKWHRSCYAEMTNKTLCDRLEKKFNERSQEEREETEPPPDSPQKNPPTPPRKVLTRAQVPTYNKSNCFFCDGPGCSKDKLRKVSTDRAGKHLNEAIKYSKNATFLVRLAEAGNPEDAHAIDVMYHKGCWQEHVLNILRKFSFVDCNEACDFASSVSKIEFIHLLGDALKNGHILSMRDVEKKYREICFSHEVEEHMIMHRRLLKTFIETELSGDGVEFSKPKRLNESERVSVKITRDKLAQIAETDGEGLDKNNRILFQAARILRDKVLKQKSWNFDGSFPENTKEVVPEENYTDVIPYVASFRKPSSWGSCCPEPSKLLDLPCGETKVSESHLSNLAWYLHRRSTIIKKDEEELPLQMKNNVADQETESSLKASLTWVGYMASFAEPKPIFLVSTLPIIPLSPTEHAVQVTFMKRFEEINRIVLGAEKKVVVTVDMALYKPLKQIEMADKQYQKKWILKPGELHIIIAMLRTIGDFLQNSGIPDLWVDSELYGTATARQILAGKHIRRGLDAHGTTFSALSLMLLDEFTENENINGIIDSKISDLNNAVAHGDSKKFKEANAALIDAIKNDVELTRISSNLVKFANLKSYEEASQHRGMSQRTRSRQDKNVLLLKSAFEASTHPFSCRNQYLIQLVTQQVFQKDIQHDVKRMKDVGEEMFMKFVKERIETKVVPFWSPLKKLQLKTSKYASKKARVDMKDMIKCSCKTSKCSQNCSCRAHGLPCTEMCVCNGDLTNCTNTSEDDSEDDHVDFSSDEED</sequence>
<accession>A0A9P0A242</accession>
<evidence type="ECO:0000313" key="4">
    <source>
        <dbReference type="Proteomes" id="UP001152759"/>
    </source>
</evidence>
<dbReference type="EMBL" id="OU963871">
    <property type="protein sequence ID" value="CAH0382696.1"/>
    <property type="molecule type" value="Genomic_DNA"/>
</dbReference>
<evidence type="ECO:0000313" key="3">
    <source>
        <dbReference type="EMBL" id="CAH0382696.1"/>
    </source>
</evidence>
<gene>
    <name evidence="3" type="ORF">BEMITA_LOCUS2205</name>
</gene>
<evidence type="ECO:0000256" key="1">
    <source>
        <dbReference type="SAM" id="MobiDB-lite"/>
    </source>
</evidence>
<protein>
    <recommendedName>
        <fullName evidence="2">Tesmin/TSO1-like CXC domain-containing protein</fullName>
    </recommendedName>
</protein>
<proteinExistence type="predicted"/>
<keyword evidence="4" id="KW-1185">Reference proteome</keyword>
<name>A0A9P0A242_BEMTA</name>
<dbReference type="AlphaFoldDB" id="A0A9P0A242"/>
<feature type="compositionally biased region" description="Pro residues" evidence="1">
    <location>
        <begin position="118"/>
        <end position="130"/>
    </location>
</feature>
<dbReference type="SMART" id="SM01114">
    <property type="entry name" value="CXC"/>
    <property type="match status" value="1"/>
</dbReference>
<organism evidence="3 4">
    <name type="scientific">Bemisia tabaci</name>
    <name type="common">Sweetpotato whitefly</name>
    <name type="synonym">Aleurodes tabaci</name>
    <dbReference type="NCBI Taxonomy" id="7038"/>
    <lineage>
        <taxon>Eukaryota</taxon>
        <taxon>Metazoa</taxon>
        <taxon>Ecdysozoa</taxon>
        <taxon>Arthropoda</taxon>
        <taxon>Hexapoda</taxon>
        <taxon>Insecta</taxon>
        <taxon>Pterygota</taxon>
        <taxon>Neoptera</taxon>
        <taxon>Paraneoptera</taxon>
        <taxon>Hemiptera</taxon>
        <taxon>Sternorrhyncha</taxon>
        <taxon>Aleyrodoidea</taxon>
        <taxon>Aleyrodidae</taxon>
        <taxon>Aleyrodinae</taxon>
        <taxon>Bemisia</taxon>
    </lineage>
</organism>
<feature type="region of interest" description="Disordered" evidence="1">
    <location>
        <begin position="105"/>
        <end position="133"/>
    </location>
</feature>
<dbReference type="Proteomes" id="UP001152759">
    <property type="component" value="Chromosome 10"/>
</dbReference>
<dbReference type="PANTHER" id="PTHR47018">
    <property type="entry name" value="CXC DOMAIN-CONTAINING PROTEIN-RELATED"/>
    <property type="match status" value="1"/>
</dbReference>
<feature type="domain" description="Tesmin/TSO1-like CXC" evidence="2">
    <location>
        <begin position="780"/>
        <end position="824"/>
    </location>
</feature>
<reference evidence="3" key="1">
    <citation type="submission" date="2021-12" db="EMBL/GenBank/DDBJ databases">
        <authorList>
            <person name="King R."/>
        </authorList>
    </citation>
    <scope>NUCLEOTIDE SEQUENCE</scope>
</reference>
<dbReference type="PANTHER" id="PTHR47018:SF3">
    <property type="entry name" value="MYCBP-ASSOCIATED PROTEIN"/>
    <property type="match status" value="1"/>
</dbReference>
<evidence type="ECO:0000259" key="2">
    <source>
        <dbReference type="SMART" id="SM01114"/>
    </source>
</evidence>